<reference evidence="3 4" key="1">
    <citation type="submission" date="2018-10" db="EMBL/GenBank/DDBJ databases">
        <title>Complete genome sequence of Malassezia restricta CBS 7877.</title>
        <authorList>
            <person name="Morand S.C."/>
            <person name="Bertignac M."/>
            <person name="Iltis A."/>
            <person name="Kolder I."/>
            <person name="Pirovano W."/>
            <person name="Jourdain R."/>
            <person name="Clavaud C."/>
        </authorList>
    </citation>
    <scope>NUCLEOTIDE SEQUENCE [LARGE SCALE GENOMIC DNA]</scope>
    <source>
        <strain evidence="3 4">CBS 7877</strain>
    </source>
</reference>
<dbReference type="CDD" id="cd15858">
    <property type="entry name" value="SNARE_VAM7"/>
    <property type="match status" value="1"/>
</dbReference>
<organism evidence="3 4">
    <name type="scientific">Malassezia restricta (strain ATCC 96810 / NBRC 103918 / CBS 7877)</name>
    <name type="common">Seborrheic dermatitis infection agent</name>
    <dbReference type="NCBI Taxonomy" id="425264"/>
    <lineage>
        <taxon>Eukaryota</taxon>
        <taxon>Fungi</taxon>
        <taxon>Dikarya</taxon>
        <taxon>Basidiomycota</taxon>
        <taxon>Ustilaginomycotina</taxon>
        <taxon>Malasseziomycetes</taxon>
        <taxon>Malasseziales</taxon>
        <taxon>Malasseziaceae</taxon>
        <taxon>Malassezia</taxon>
    </lineage>
</organism>
<feature type="domain" description="PX" evidence="2">
    <location>
        <begin position="4"/>
        <end position="135"/>
    </location>
</feature>
<dbReference type="SMART" id="SM00397">
    <property type="entry name" value="t_SNARE"/>
    <property type="match status" value="1"/>
</dbReference>
<dbReference type="EMBL" id="CP033154">
    <property type="protein sequence ID" value="AYO44632.1"/>
    <property type="molecule type" value="Genomic_DNA"/>
</dbReference>
<dbReference type="OrthoDB" id="428895at2759"/>
<protein>
    <submittedName>
        <fullName evidence="3">PX domain protein</fullName>
    </submittedName>
</protein>
<dbReference type="SUPFAM" id="SSF64268">
    <property type="entry name" value="PX domain"/>
    <property type="match status" value="1"/>
</dbReference>
<sequence>MAGVPIQQIAVPSFEYKEHPTQHVVYAVQITMPDRTWTVYRRYTDFCNLHEQITPPIPPAPLPPKHRLKQTWRMITGLGGLLANTEIQKYEDKLDLEIRRAGLEKYLRAIVASPSPHWRESDAFMTFVDVQEPAWPEPSWNPRMTQRPPQPKIPLRPWRDAAEPARETNTTRPMTDAELLRYQTNTLMHAQDQQANALSATLRRQHDLGIHIHHELNVHHELLEDLHNDVQHTQGRMDAADARMKQMK</sequence>
<evidence type="ECO:0000259" key="1">
    <source>
        <dbReference type="PROSITE" id="PS50192"/>
    </source>
</evidence>
<dbReference type="Pfam" id="PF00787">
    <property type="entry name" value="PX"/>
    <property type="match status" value="1"/>
</dbReference>
<dbReference type="SUPFAM" id="SSF58038">
    <property type="entry name" value="SNARE fusion complex"/>
    <property type="match status" value="1"/>
</dbReference>
<dbReference type="Gene3D" id="1.20.5.110">
    <property type="match status" value="1"/>
</dbReference>
<dbReference type="SMART" id="SM00312">
    <property type="entry name" value="PX"/>
    <property type="match status" value="1"/>
</dbReference>
<feature type="domain" description="T-SNARE coiled-coil homology" evidence="1">
    <location>
        <begin position="185"/>
        <end position="247"/>
    </location>
</feature>
<gene>
    <name evidence="3" type="ORF">DNF11_3682</name>
</gene>
<dbReference type="PROSITE" id="PS50195">
    <property type="entry name" value="PX"/>
    <property type="match status" value="1"/>
</dbReference>
<dbReference type="InterPro" id="IPR001683">
    <property type="entry name" value="PX_dom"/>
</dbReference>
<dbReference type="Proteomes" id="UP000269793">
    <property type="component" value="Chromosome VII"/>
</dbReference>
<name>A0A3G2SB25_MALR7</name>
<dbReference type="AlphaFoldDB" id="A0A3G2SB25"/>
<evidence type="ECO:0000313" key="4">
    <source>
        <dbReference type="Proteomes" id="UP000269793"/>
    </source>
</evidence>
<dbReference type="GO" id="GO:0035091">
    <property type="term" value="F:phosphatidylinositol binding"/>
    <property type="evidence" value="ECO:0007669"/>
    <property type="project" value="InterPro"/>
</dbReference>
<dbReference type="STRING" id="425264.A0A3G2SB25"/>
<dbReference type="Gene3D" id="3.30.1520.10">
    <property type="entry name" value="Phox-like domain"/>
    <property type="match status" value="1"/>
</dbReference>
<keyword evidence="4" id="KW-1185">Reference proteome</keyword>
<dbReference type="InterPro" id="IPR036871">
    <property type="entry name" value="PX_dom_sf"/>
</dbReference>
<evidence type="ECO:0000313" key="3">
    <source>
        <dbReference type="EMBL" id="AYO44632.1"/>
    </source>
</evidence>
<dbReference type="InterPro" id="IPR000727">
    <property type="entry name" value="T_SNARE_dom"/>
</dbReference>
<evidence type="ECO:0000259" key="2">
    <source>
        <dbReference type="PROSITE" id="PS50195"/>
    </source>
</evidence>
<proteinExistence type="predicted"/>
<dbReference type="VEuPathDB" id="FungiDB:DNF11_3682"/>
<dbReference type="PROSITE" id="PS50192">
    <property type="entry name" value="T_SNARE"/>
    <property type="match status" value="1"/>
</dbReference>
<accession>A0A3G2SB25</accession>